<dbReference type="InterPro" id="IPR003594">
    <property type="entry name" value="HATPase_dom"/>
</dbReference>
<comment type="caution">
    <text evidence="17">The sequence shown here is derived from an EMBL/GenBank/DDBJ whole genome shotgun (WGS) entry which is preliminary data.</text>
</comment>
<dbReference type="PROSITE" id="PS50885">
    <property type="entry name" value="HAMP"/>
    <property type="match status" value="1"/>
</dbReference>
<dbReference type="Proteomes" id="UP000472755">
    <property type="component" value="Unassembled WGS sequence"/>
</dbReference>
<keyword evidence="8" id="KW-0547">Nucleotide-binding</keyword>
<evidence type="ECO:0000313" key="19">
    <source>
        <dbReference type="Proteomes" id="UP000431913"/>
    </source>
</evidence>
<reference evidence="17 19" key="2">
    <citation type="submission" date="2019-08" db="EMBL/GenBank/DDBJ databases">
        <title>In-depth cultivation of the pig gut microbiome towards novel bacterial diversity and tailored functional studies.</title>
        <authorList>
            <person name="Wylensek D."/>
            <person name="Hitch T.C.A."/>
            <person name="Clavel T."/>
        </authorList>
    </citation>
    <scope>NUCLEOTIDE SEQUENCE [LARGE SCALE GENOMIC DNA]</scope>
    <source>
        <strain evidence="17 19">WCA3-601-WT-6J</strain>
    </source>
</reference>
<dbReference type="InterPro" id="IPR005467">
    <property type="entry name" value="His_kinase_dom"/>
</dbReference>
<dbReference type="PANTHER" id="PTHR45528">
    <property type="entry name" value="SENSOR HISTIDINE KINASE CPXA"/>
    <property type="match status" value="1"/>
</dbReference>
<dbReference type="GO" id="GO:0000155">
    <property type="term" value="F:phosphorelay sensor kinase activity"/>
    <property type="evidence" value="ECO:0007669"/>
    <property type="project" value="InterPro"/>
</dbReference>
<keyword evidence="12" id="KW-0902">Two-component regulatory system</keyword>
<gene>
    <name evidence="17" type="ORF">FYJ76_14785</name>
    <name evidence="18" type="ORF">GMD59_12455</name>
</gene>
<dbReference type="InterPro" id="IPR003660">
    <property type="entry name" value="HAMP_dom"/>
</dbReference>
<dbReference type="SUPFAM" id="SSF47384">
    <property type="entry name" value="Homodimeric domain of signal transducing histidine kinase"/>
    <property type="match status" value="1"/>
</dbReference>
<dbReference type="PROSITE" id="PS50109">
    <property type="entry name" value="HIS_KIN"/>
    <property type="match status" value="1"/>
</dbReference>
<dbReference type="Pfam" id="PF00512">
    <property type="entry name" value="HisKA"/>
    <property type="match status" value="1"/>
</dbReference>
<dbReference type="SMART" id="SM00388">
    <property type="entry name" value="HisKA"/>
    <property type="match status" value="1"/>
</dbReference>
<dbReference type="CDD" id="cd00082">
    <property type="entry name" value="HisKA"/>
    <property type="match status" value="1"/>
</dbReference>
<dbReference type="InterPro" id="IPR003661">
    <property type="entry name" value="HisK_dim/P_dom"/>
</dbReference>
<dbReference type="InterPro" id="IPR004358">
    <property type="entry name" value="Sig_transdc_His_kin-like_C"/>
</dbReference>
<dbReference type="Proteomes" id="UP000431913">
    <property type="component" value="Unassembled WGS sequence"/>
</dbReference>
<dbReference type="Gene3D" id="6.10.340.10">
    <property type="match status" value="1"/>
</dbReference>
<feature type="transmembrane region" description="Helical" evidence="14">
    <location>
        <begin position="26"/>
        <end position="48"/>
    </location>
</feature>
<protein>
    <recommendedName>
        <fullName evidence="3">histidine kinase</fullName>
        <ecNumber evidence="3">2.7.13.3</ecNumber>
    </recommendedName>
</protein>
<evidence type="ECO:0000256" key="9">
    <source>
        <dbReference type="ARBA" id="ARBA00022777"/>
    </source>
</evidence>
<comment type="catalytic activity">
    <reaction evidence="1">
        <text>ATP + protein L-histidine = ADP + protein N-phospho-L-histidine.</text>
        <dbReference type="EC" id="2.7.13.3"/>
    </reaction>
</comment>
<dbReference type="AlphaFoldDB" id="A0A6I2UB74"/>
<dbReference type="PANTHER" id="PTHR45528:SF1">
    <property type="entry name" value="SENSOR HISTIDINE KINASE CPXA"/>
    <property type="match status" value="1"/>
</dbReference>
<evidence type="ECO:0000256" key="12">
    <source>
        <dbReference type="ARBA" id="ARBA00023012"/>
    </source>
</evidence>
<dbReference type="FunFam" id="1.10.287.130:FF:000001">
    <property type="entry name" value="Two-component sensor histidine kinase"/>
    <property type="match status" value="1"/>
</dbReference>
<evidence type="ECO:0000256" key="1">
    <source>
        <dbReference type="ARBA" id="ARBA00000085"/>
    </source>
</evidence>
<feature type="transmembrane region" description="Helical" evidence="14">
    <location>
        <begin position="197"/>
        <end position="219"/>
    </location>
</feature>
<evidence type="ECO:0000259" key="16">
    <source>
        <dbReference type="PROSITE" id="PS50885"/>
    </source>
</evidence>
<dbReference type="GO" id="GO:0005524">
    <property type="term" value="F:ATP binding"/>
    <property type="evidence" value="ECO:0007669"/>
    <property type="project" value="UniProtKB-KW"/>
</dbReference>
<dbReference type="SMART" id="SM00304">
    <property type="entry name" value="HAMP"/>
    <property type="match status" value="1"/>
</dbReference>
<dbReference type="InterPro" id="IPR036890">
    <property type="entry name" value="HATPase_C_sf"/>
</dbReference>
<evidence type="ECO:0000256" key="6">
    <source>
        <dbReference type="ARBA" id="ARBA00022679"/>
    </source>
</evidence>
<comment type="subcellular location">
    <subcellularLocation>
        <location evidence="2">Cell membrane</location>
        <topology evidence="2">Multi-pass membrane protein</topology>
    </subcellularLocation>
</comment>
<evidence type="ECO:0000256" key="3">
    <source>
        <dbReference type="ARBA" id="ARBA00012438"/>
    </source>
</evidence>
<dbReference type="InterPro" id="IPR050398">
    <property type="entry name" value="HssS/ArlS-like"/>
</dbReference>
<dbReference type="EMBL" id="VUNJ01000021">
    <property type="protein sequence ID" value="MST93179.1"/>
    <property type="molecule type" value="Genomic_DNA"/>
</dbReference>
<dbReference type="GO" id="GO:0005886">
    <property type="term" value="C:plasma membrane"/>
    <property type="evidence" value="ECO:0007669"/>
    <property type="project" value="UniProtKB-SubCell"/>
</dbReference>
<keyword evidence="9 17" id="KW-0418">Kinase</keyword>
<dbReference type="Gene3D" id="1.10.287.130">
    <property type="match status" value="1"/>
</dbReference>
<keyword evidence="4" id="KW-1003">Cell membrane</keyword>
<dbReference type="EC" id="2.7.13.3" evidence="3"/>
<dbReference type="SMART" id="SM00387">
    <property type="entry name" value="HATPase_c"/>
    <property type="match status" value="1"/>
</dbReference>
<evidence type="ECO:0000256" key="13">
    <source>
        <dbReference type="ARBA" id="ARBA00023136"/>
    </source>
</evidence>
<dbReference type="SUPFAM" id="SSF158472">
    <property type="entry name" value="HAMP domain-like"/>
    <property type="match status" value="1"/>
</dbReference>
<evidence type="ECO:0000313" key="17">
    <source>
        <dbReference type="EMBL" id="MST93179.1"/>
    </source>
</evidence>
<sequence>MTAGRGPRHAGRKGGAPVRKSITTRYFYSTAVLLICSIAVMGFIQMYLAMGYFREENGTALIQTIDNAILAMQEAADDGIVEKRAEAAEAAGLDVEDIKRGITLTARAAGKSILVTDAYGSVVLSIPSEYQGMEVSVKTCNATYSRGIYDEMGTLGGIFSSRYYIAGKPILDEKGMLQGFVFAGANADSLTEYLANLFSTFILSAGLMLMVSSVLSIVLTNRMTTPLRRISDAAKKFGGGDFSARVPVEGDDELAQLAETFNTMAGSLEKIDQSRRSFMGNIAHELRTPMTTIKGFIDGMLDGTIPPENQNHYLGIVSQEVGRLTRLIKNMLDITKLEAGEYKVNATTYDIWESITSVVFGAEQRLEANNIQISGFAPTKTLVLADQDLVYQVIYNLVDNAIKFCNVGGEIRFSVTQSKGAVTVGVRNTGAGIAPEALPYVFDRFYKEDKSRGLNTTGSGLGLHICKVLINLSGGKIWVDSKEGEYCEFLFTLPAPPSSPIKGGKLKDQ</sequence>
<keyword evidence="13 14" id="KW-0472">Membrane</keyword>
<dbReference type="InterPro" id="IPR036097">
    <property type="entry name" value="HisK_dim/P_sf"/>
</dbReference>
<organism evidence="17 19">
    <name type="scientific">Ruthenibacterium lactatiformans</name>
    <dbReference type="NCBI Taxonomy" id="1550024"/>
    <lineage>
        <taxon>Bacteria</taxon>
        <taxon>Bacillati</taxon>
        <taxon>Bacillota</taxon>
        <taxon>Clostridia</taxon>
        <taxon>Eubacteriales</taxon>
        <taxon>Oscillospiraceae</taxon>
        <taxon>Ruthenibacterium</taxon>
    </lineage>
</organism>
<evidence type="ECO:0000256" key="2">
    <source>
        <dbReference type="ARBA" id="ARBA00004651"/>
    </source>
</evidence>
<evidence type="ECO:0000256" key="11">
    <source>
        <dbReference type="ARBA" id="ARBA00022989"/>
    </source>
</evidence>
<dbReference type="Pfam" id="PF00672">
    <property type="entry name" value="HAMP"/>
    <property type="match status" value="1"/>
</dbReference>
<dbReference type="Gene3D" id="3.30.565.10">
    <property type="entry name" value="Histidine kinase-like ATPase, C-terminal domain"/>
    <property type="match status" value="1"/>
</dbReference>
<evidence type="ECO:0000256" key="8">
    <source>
        <dbReference type="ARBA" id="ARBA00022741"/>
    </source>
</evidence>
<keyword evidence="5" id="KW-0597">Phosphoprotein</keyword>
<evidence type="ECO:0000259" key="15">
    <source>
        <dbReference type="PROSITE" id="PS50109"/>
    </source>
</evidence>
<evidence type="ECO:0000256" key="10">
    <source>
        <dbReference type="ARBA" id="ARBA00022840"/>
    </source>
</evidence>
<keyword evidence="11 14" id="KW-1133">Transmembrane helix</keyword>
<feature type="domain" description="HAMP" evidence="16">
    <location>
        <begin position="221"/>
        <end position="273"/>
    </location>
</feature>
<dbReference type="PRINTS" id="PR00344">
    <property type="entry name" value="BCTRLSENSOR"/>
</dbReference>
<evidence type="ECO:0000313" key="18">
    <source>
        <dbReference type="EMBL" id="MTS28088.1"/>
    </source>
</evidence>
<reference evidence="18 20" key="1">
    <citation type="journal article" date="2019" name="Nat. Med.">
        <title>A library of human gut bacterial isolates paired with longitudinal multiomics data enables mechanistic microbiome research.</title>
        <authorList>
            <person name="Poyet M."/>
            <person name="Groussin M."/>
            <person name="Gibbons S.M."/>
            <person name="Avila-Pacheco J."/>
            <person name="Jiang X."/>
            <person name="Kearney S.M."/>
            <person name="Perrotta A.R."/>
            <person name="Berdy B."/>
            <person name="Zhao S."/>
            <person name="Lieberman T.D."/>
            <person name="Swanson P.K."/>
            <person name="Smith M."/>
            <person name="Roesemann S."/>
            <person name="Alexander J.E."/>
            <person name="Rich S.A."/>
            <person name="Livny J."/>
            <person name="Vlamakis H."/>
            <person name="Clish C."/>
            <person name="Bullock K."/>
            <person name="Deik A."/>
            <person name="Scott J."/>
            <person name="Pierce K.A."/>
            <person name="Xavier R.J."/>
            <person name="Alm E.J."/>
        </authorList>
    </citation>
    <scope>NUCLEOTIDE SEQUENCE [LARGE SCALE GENOMIC DNA]</scope>
    <source>
        <strain evidence="18 20">BIOML-A4</strain>
    </source>
</reference>
<evidence type="ECO:0000313" key="20">
    <source>
        <dbReference type="Proteomes" id="UP000472755"/>
    </source>
</evidence>
<keyword evidence="6" id="KW-0808">Transferase</keyword>
<dbReference type="SUPFAM" id="SSF55874">
    <property type="entry name" value="ATPase domain of HSP90 chaperone/DNA topoisomerase II/histidine kinase"/>
    <property type="match status" value="1"/>
</dbReference>
<dbReference type="FunFam" id="3.30.565.10:FF:000006">
    <property type="entry name" value="Sensor histidine kinase WalK"/>
    <property type="match status" value="1"/>
</dbReference>
<keyword evidence="7 14" id="KW-0812">Transmembrane</keyword>
<accession>A0A6I2UB74</accession>
<keyword evidence="10" id="KW-0067">ATP-binding</keyword>
<evidence type="ECO:0000256" key="5">
    <source>
        <dbReference type="ARBA" id="ARBA00022553"/>
    </source>
</evidence>
<dbReference type="CDD" id="cd06225">
    <property type="entry name" value="HAMP"/>
    <property type="match status" value="1"/>
</dbReference>
<name>A0A6I2UB74_9FIRM</name>
<dbReference type="EMBL" id="WMZU01000020">
    <property type="protein sequence ID" value="MTS28088.1"/>
    <property type="molecule type" value="Genomic_DNA"/>
</dbReference>
<evidence type="ECO:0000256" key="4">
    <source>
        <dbReference type="ARBA" id="ARBA00022475"/>
    </source>
</evidence>
<evidence type="ECO:0000256" key="7">
    <source>
        <dbReference type="ARBA" id="ARBA00022692"/>
    </source>
</evidence>
<dbReference type="Pfam" id="PF02518">
    <property type="entry name" value="HATPase_c"/>
    <property type="match status" value="1"/>
</dbReference>
<evidence type="ECO:0000256" key="14">
    <source>
        <dbReference type="SAM" id="Phobius"/>
    </source>
</evidence>
<feature type="domain" description="Histidine kinase" evidence="15">
    <location>
        <begin position="281"/>
        <end position="497"/>
    </location>
</feature>
<proteinExistence type="predicted"/>